<name>A0A1W6KFA2_9GAMM</name>
<sequence length="183" mass="20162">MSELKKPPLFPLSGKAGSAPAVGLIVKKGALVPATEADQNQLRDLDLSFEQPVFALIDFEQKPGCLKRIHRLGQLLVDQVPMFEHLDAHQAIKVLQSMSGAGCDIVSVRAGELADLTGRECQGDRNALVPVFQPWSLSPSSLAGAQFERLLSQLCRYVAIEIWPDIEPDQIEQWTDQVHRNTP</sequence>
<evidence type="ECO:0000313" key="1">
    <source>
        <dbReference type="EMBL" id="ARM86125.1"/>
    </source>
</evidence>
<dbReference type="AlphaFoldDB" id="A0A1W6KFA2"/>
<dbReference type="RefSeq" id="WP_085682092.1">
    <property type="nucleotide sequence ID" value="NZ_CP020932.1"/>
</dbReference>
<organism evidence="1 2">
    <name type="scientific">Marinobacter salarius</name>
    <dbReference type="NCBI Taxonomy" id="1420917"/>
    <lineage>
        <taxon>Bacteria</taxon>
        <taxon>Pseudomonadati</taxon>
        <taxon>Pseudomonadota</taxon>
        <taxon>Gammaproteobacteria</taxon>
        <taxon>Pseudomonadales</taxon>
        <taxon>Marinobacteraceae</taxon>
        <taxon>Marinobacter</taxon>
    </lineage>
</organism>
<dbReference type="GeneID" id="77258013"/>
<protein>
    <submittedName>
        <fullName evidence="1">Uncharacterized protein</fullName>
    </submittedName>
</protein>
<geneLocation type="plasmid" evidence="2">
    <name>psmr5</name>
</geneLocation>
<proteinExistence type="predicted"/>
<dbReference type="EMBL" id="CP020932">
    <property type="protein sequence ID" value="ARM86125.1"/>
    <property type="molecule type" value="Genomic_DNA"/>
</dbReference>
<accession>A0A1W6KFA2</accession>
<dbReference type="Proteomes" id="UP000193100">
    <property type="component" value="Plasmid pSMR5"/>
</dbReference>
<reference evidence="1 2" key="1">
    <citation type="submission" date="2017-04" db="EMBL/GenBank/DDBJ databases">
        <title>Genome Sequence of Marinobacter salarius strain SMR5 Isolated from a culture of the Diatom Skeletonema marinoi.</title>
        <authorList>
            <person name="Topel M."/>
            <person name="Pinder M.I.M."/>
            <person name="Johansson O.N."/>
            <person name="Kourtchenko O."/>
            <person name="Godhe A."/>
            <person name="Clarke A.K."/>
        </authorList>
    </citation>
    <scope>NUCLEOTIDE SEQUENCE [LARGE SCALE GENOMIC DNA]</scope>
    <source>
        <strain evidence="1 2">SMR5</strain>
        <plasmid evidence="2">Plasmid psmr5</plasmid>
    </source>
</reference>
<keyword evidence="1" id="KW-0614">Plasmid</keyword>
<evidence type="ECO:0000313" key="2">
    <source>
        <dbReference type="Proteomes" id="UP000193100"/>
    </source>
</evidence>
<gene>
    <name evidence="1" type="ORF">MARSALSMR5_04105</name>
</gene>